<dbReference type="InterPro" id="IPR011128">
    <property type="entry name" value="G3P_DH_NAD-dep_N"/>
</dbReference>
<feature type="binding site" evidence="8">
    <location>
        <begin position="12"/>
        <end position="17"/>
    </location>
    <ligand>
        <name>NAD(+)</name>
        <dbReference type="ChEBI" id="CHEBI:57540"/>
    </ligand>
</feature>
<evidence type="ECO:0000313" key="11">
    <source>
        <dbReference type="EMBL" id="KKW30840.1"/>
    </source>
</evidence>
<dbReference type="InterPro" id="IPR006109">
    <property type="entry name" value="G3P_DH_NAD-dep_C"/>
</dbReference>
<gene>
    <name evidence="11" type="ORF">UY72_C0002G0015</name>
</gene>
<dbReference type="InterPro" id="IPR006168">
    <property type="entry name" value="G3P_DH_NAD-dep"/>
</dbReference>
<feature type="binding site" evidence="8">
    <location>
        <position position="121"/>
    </location>
    <ligand>
        <name>NAD(+)</name>
        <dbReference type="ChEBI" id="CHEBI:57540"/>
    </ligand>
</feature>
<evidence type="ECO:0000259" key="9">
    <source>
        <dbReference type="Pfam" id="PF01210"/>
    </source>
</evidence>
<feature type="domain" description="Glycerol-3-phosphate dehydrogenase NAD-dependent N-terminal" evidence="9">
    <location>
        <begin position="44"/>
        <end position="140"/>
    </location>
</feature>
<feature type="domain" description="Glycerol-3-phosphate dehydrogenase NAD-dependent C-terminal" evidence="10">
    <location>
        <begin position="161"/>
        <end position="294"/>
    </location>
</feature>
<keyword evidence="2" id="KW-0444">Lipid biosynthesis</keyword>
<evidence type="ECO:0000313" key="12">
    <source>
        <dbReference type="Proteomes" id="UP000034846"/>
    </source>
</evidence>
<dbReference type="GO" id="GO:0051287">
    <property type="term" value="F:NAD binding"/>
    <property type="evidence" value="ECO:0007669"/>
    <property type="project" value="InterPro"/>
</dbReference>
<evidence type="ECO:0000256" key="3">
    <source>
        <dbReference type="ARBA" id="ARBA00023002"/>
    </source>
</evidence>
<feature type="active site" description="Proton acceptor" evidence="7">
    <location>
        <position position="172"/>
    </location>
</feature>
<dbReference type="AlphaFoldDB" id="A0A0G1XIU9"/>
<evidence type="ECO:0000256" key="7">
    <source>
        <dbReference type="PIRSR" id="PIRSR000114-1"/>
    </source>
</evidence>
<protein>
    <submittedName>
        <fullName evidence="11">Glycerol-3-phosphate dehydrogenase [NAD(P)+]</fullName>
    </submittedName>
</protein>
<evidence type="ECO:0000259" key="10">
    <source>
        <dbReference type="Pfam" id="PF07479"/>
    </source>
</evidence>
<dbReference type="GO" id="GO:0016616">
    <property type="term" value="F:oxidoreductase activity, acting on the CH-OH group of donors, NAD or NADP as acceptor"/>
    <property type="evidence" value="ECO:0007669"/>
    <property type="project" value="InterPro"/>
</dbReference>
<evidence type="ECO:0000256" key="8">
    <source>
        <dbReference type="PIRSR" id="PIRSR000114-3"/>
    </source>
</evidence>
<name>A0A0G1XIU9_9BACT</name>
<keyword evidence="3" id="KW-0560">Oxidoreductase</keyword>
<dbReference type="InterPro" id="IPR013328">
    <property type="entry name" value="6PGD_dom2"/>
</dbReference>
<dbReference type="PATRIC" id="fig|1618989.3.peg.42"/>
<evidence type="ECO:0000256" key="4">
    <source>
        <dbReference type="ARBA" id="ARBA00023098"/>
    </source>
</evidence>
<dbReference type="GO" id="GO:0046168">
    <property type="term" value="P:glycerol-3-phosphate catabolic process"/>
    <property type="evidence" value="ECO:0007669"/>
    <property type="project" value="InterPro"/>
</dbReference>
<organism evidence="11 12">
    <name type="scientific">Candidatus Uhrbacteria bacterium GW2011_GWD2_52_7</name>
    <dbReference type="NCBI Taxonomy" id="1618989"/>
    <lineage>
        <taxon>Bacteria</taxon>
        <taxon>Candidatus Uhriibacteriota</taxon>
    </lineage>
</organism>
<evidence type="ECO:0000256" key="6">
    <source>
        <dbReference type="ARBA" id="ARBA00023264"/>
    </source>
</evidence>
<dbReference type="SUPFAM" id="SSF51735">
    <property type="entry name" value="NAD(P)-binding Rossmann-fold domains"/>
    <property type="match status" value="1"/>
</dbReference>
<evidence type="ECO:0000256" key="1">
    <source>
        <dbReference type="ARBA" id="ARBA00011009"/>
    </source>
</evidence>
<dbReference type="Pfam" id="PF07479">
    <property type="entry name" value="NAD_Gly3P_dh_C"/>
    <property type="match status" value="1"/>
</dbReference>
<keyword evidence="5" id="KW-0594">Phospholipid biosynthesis</keyword>
<dbReference type="Gene3D" id="3.40.50.720">
    <property type="entry name" value="NAD(P)-binding Rossmann-like Domain"/>
    <property type="match status" value="1"/>
</dbReference>
<dbReference type="PANTHER" id="PTHR11728">
    <property type="entry name" value="GLYCEROL-3-PHOSPHATE DEHYDROGENASE"/>
    <property type="match status" value="1"/>
</dbReference>
<dbReference type="Pfam" id="PF01210">
    <property type="entry name" value="NAD_Gly3P_dh_N"/>
    <property type="match status" value="1"/>
</dbReference>
<dbReference type="Gene3D" id="1.10.1040.10">
    <property type="entry name" value="N-(1-d-carboxylethyl)-l-norvaline Dehydrogenase, domain 2"/>
    <property type="match status" value="1"/>
</dbReference>
<comment type="similarity">
    <text evidence="1">Belongs to the NAD-dependent glycerol-3-phosphate dehydrogenase family.</text>
</comment>
<dbReference type="PANTHER" id="PTHR11728:SF1">
    <property type="entry name" value="GLYCEROL-3-PHOSPHATE DEHYDROGENASE [NAD(+)] 2, CHLOROPLASTIC"/>
    <property type="match status" value="1"/>
</dbReference>
<dbReference type="GO" id="GO:0008654">
    <property type="term" value="P:phospholipid biosynthetic process"/>
    <property type="evidence" value="ECO:0007669"/>
    <property type="project" value="UniProtKB-KW"/>
</dbReference>
<evidence type="ECO:0000256" key="5">
    <source>
        <dbReference type="ARBA" id="ARBA00023209"/>
    </source>
</evidence>
<keyword evidence="8" id="KW-0520">NAD</keyword>
<dbReference type="PIRSF" id="PIRSF000114">
    <property type="entry name" value="Glycerol-3-P_dh"/>
    <property type="match status" value="1"/>
</dbReference>
<dbReference type="InterPro" id="IPR036291">
    <property type="entry name" value="NAD(P)-bd_dom_sf"/>
</dbReference>
<dbReference type="InterPro" id="IPR008927">
    <property type="entry name" value="6-PGluconate_DH-like_C_sf"/>
</dbReference>
<dbReference type="Proteomes" id="UP000034846">
    <property type="component" value="Unassembled WGS sequence"/>
</dbReference>
<keyword evidence="6" id="KW-1208">Phospholipid metabolism</keyword>
<keyword evidence="4" id="KW-0443">Lipid metabolism</keyword>
<proteinExistence type="inferred from homology"/>
<dbReference type="EMBL" id="LCRD01000002">
    <property type="protein sequence ID" value="KKW30840.1"/>
    <property type="molecule type" value="Genomic_DNA"/>
</dbReference>
<reference evidence="11 12" key="1">
    <citation type="journal article" date="2015" name="Nature">
        <title>rRNA introns, odd ribosomes, and small enigmatic genomes across a large radiation of phyla.</title>
        <authorList>
            <person name="Brown C.T."/>
            <person name="Hug L.A."/>
            <person name="Thomas B.C."/>
            <person name="Sharon I."/>
            <person name="Castelle C.J."/>
            <person name="Singh A."/>
            <person name="Wilkins M.J."/>
            <person name="Williams K.H."/>
            <person name="Banfield J.F."/>
        </authorList>
    </citation>
    <scope>NUCLEOTIDE SEQUENCE [LARGE SCALE GENOMIC DNA]</scope>
</reference>
<dbReference type="SUPFAM" id="SSF48179">
    <property type="entry name" value="6-phosphogluconate dehydrogenase C-terminal domain-like"/>
    <property type="match status" value="1"/>
</dbReference>
<dbReference type="GO" id="GO:0005975">
    <property type="term" value="P:carbohydrate metabolic process"/>
    <property type="evidence" value="ECO:0007669"/>
    <property type="project" value="InterPro"/>
</dbReference>
<comment type="caution">
    <text evidence="11">The sequence shown here is derived from an EMBL/GenBank/DDBJ whole genome shotgun (WGS) entry which is preliminary data.</text>
</comment>
<sequence length="300" mass="32009">MASPSTNVVILGFGEIGSAIHNILQKNTRISLSAWDKNAHKLPEQVPLETLIPSADIVLVCVPTWILANALQSVKNLLKPECIIVTVAKGFEKESCRTLPEILAQTMPSTPHVHLAGPMLAEELHAGKSAIAVVASTNAKARRKVATLFRSTALKVTPSTDMIGVSMAGALKNVYAIGMGALEELELGANARGWYLVRAIEEMRVITEAFGGKAKSVMGMAGLGDLVATGTSPYSGNFTVGRELARGEAPSRPSEGLNVLPCLLRRLPEYSPKLPILNSIALLVERRTPPRDCLSAAFIK</sequence>
<accession>A0A0G1XIU9</accession>
<evidence type="ECO:0000256" key="2">
    <source>
        <dbReference type="ARBA" id="ARBA00022516"/>
    </source>
</evidence>
<dbReference type="GO" id="GO:0005829">
    <property type="term" value="C:cytosol"/>
    <property type="evidence" value="ECO:0007669"/>
    <property type="project" value="TreeGrafter"/>
</dbReference>